<evidence type="ECO:0000256" key="5">
    <source>
        <dbReference type="ARBA" id="ARBA00023002"/>
    </source>
</evidence>
<feature type="domain" description="Lactate/malate dehydrogenase C-terminal" evidence="14">
    <location>
        <begin position="174"/>
        <end position="335"/>
    </location>
</feature>
<dbReference type="InterPro" id="IPR001236">
    <property type="entry name" value="Lactate/malate_DH_N"/>
</dbReference>
<sequence>MGNCQCFEGFGLASKKDSFKVCICGGATSIGQQLALLMATNTFVKELSVYDLEGSMVPAEGVAADLSHLEFPCRVKAYSLPAQARPVKDLPAACLEGCSLVLVTAGVPRKPGQSRKDLLQVNAGIAKLVVEACAKRCPEAIIGLIVNPVNSVVPAMARLYEKKGLDPRRIVGVTTLDVVRANKFVYEATGAPVDSINVPVIGGHAGKSVLPLFSQEKACAELSLEHRQFLDQRVQDAGAEIVKAKCGKGSATLSLGYAGYLLGSAVLNGLAGNRTTECAYVKSNVTELPFFASPVTFGPRGVDRVHQLPRLDTYETERLKEAKQILQAEITMGLEYAETTDLVI</sequence>
<evidence type="ECO:0000259" key="13">
    <source>
        <dbReference type="Pfam" id="PF00056"/>
    </source>
</evidence>
<feature type="domain" description="Lactate/malate dehydrogenase N-terminal" evidence="13">
    <location>
        <begin position="20"/>
        <end position="172"/>
    </location>
</feature>
<feature type="binding site" evidence="9">
    <location>
        <position position="115"/>
    </location>
    <ligand>
        <name>substrate</name>
    </ligand>
</feature>
<evidence type="ECO:0000256" key="4">
    <source>
        <dbReference type="ARBA" id="ARBA00022532"/>
    </source>
</evidence>
<dbReference type="PANTHER" id="PTHR11540">
    <property type="entry name" value="MALATE AND LACTATE DEHYDROGENASE"/>
    <property type="match status" value="1"/>
</dbReference>
<dbReference type="SUPFAM" id="SSF51735">
    <property type="entry name" value="NAD(P)-binding Rossmann-fold domains"/>
    <property type="match status" value="1"/>
</dbReference>
<keyword evidence="6 10" id="KW-0520">NAD</keyword>
<feature type="binding site" evidence="9">
    <location>
        <position position="147"/>
    </location>
    <ligand>
        <name>substrate</name>
    </ligand>
</feature>
<dbReference type="EMBL" id="CAMXCT030003495">
    <property type="protein sequence ID" value="CAL4792103.1"/>
    <property type="molecule type" value="Genomic_DNA"/>
</dbReference>
<reference evidence="15" key="1">
    <citation type="submission" date="2022-10" db="EMBL/GenBank/DDBJ databases">
        <authorList>
            <person name="Chen Y."/>
            <person name="Dougan E. K."/>
            <person name="Chan C."/>
            <person name="Rhodes N."/>
            <person name="Thang M."/>
        </authorList>
    </citation>
    <scope>NUCLEOTIDE SEQUENCE</scope>
</reference>
<dbReference type="NCBIfam" id="TIGR01772">
    <property type="entry name" value="MDH_euk_gproteo"/>
    <property type="match status" value="1"/>
</dbReference>
<feature type="binding site" evidence="9">
    <location>
        <position position="180"/>
    </location>
    <ligand>
        <name>substrate</name>
    </ligand>
</feature>
<dbReference type="Gene3D" id="3.90.110.10">
    <property type="entry name" value="Lactate dehydrogenase/glycoside hydrolase, family 4, C-terminal"/>
    <property type="match status" value="1"/>
</dbReference>
<dbReference type="PROSITE" id="PS00068">
    <property type="entry name" value="MDH"/>
    <property type="match status" value="1"/>
</dbReference>
<comment type="similarity">
    <text evidence="1">Belongs to the LDH/MDH superfamily. MDH type 1 family.</text>
</comment>
<dbReference type="EMBL" id="CAMXCT010003495">
    <property type="protein sequence ID" value="CAI4004791.1"/>
    <property type="molecule type" value="Genomic_DNA"/>
</dbReference>
<feature type="binding site" evidence="10">
    <location>
        <begin position="25"/>
        <end position="31"/>
    </location>
    <ligand>
        <name>NAD(+)</name>
        <dbReference type="ChEBI" id="CHEBI:57540"/>
    </ligand>
</feature>
<evidence type="ECO:0000256" key="12">
    <source>
        <dbReference type="RuleBase" id="RU003405"/>
    </source>
</evidence>
<dbReference type="PANTHER" id="PTHR11540:SF16">
    <property type="entry name" value="MALATE DEHYDROGENASE, MITOCHONDRIAL"/>
    <property type="match status" value="1"/>
</dbReference>
<dbReference type="InterPro" id="IPR001252">
    <property type="entry name" value="Malate_DH_AS"/>
</dbReference>
<dbReference type="GO" id="GO:0006108">
    <property type="term" value="P:malate metabolic process"/>
    <property type="evidence" value="ECO:0007669"/>
    <property type="project" value="InterPro"/>
</dbReference>
<organism evidence="15">
    <name type="scientific">Cladocopium goreaui</name>
    <dbReference type="NCBI Taxonomy" id="2562237"/>
    <lineage>
        <taxon>Eukaryota</taxon>
        <taxon>Sar</taxon>
        <taxon>Alveolata</taxon>
        <taxon>Dinophyceae</taxon>
        <taxon>Suessiales</taxon>
        <taxon>Symbiodiniaceae</taxon>
        <taxon>Cladocopium</taxon>
    </lineage>
</organism>
<feature type="binding site" evidence="10">
    <location>
        <begin position="145"/>
        <end position="147"/>
    </location>
    <ligand>
        <name>NAD(+)</name>
        <dbReference type="ChEBI" id="CHEBI:57540"/>
    </ligand>
</feature>
<evidence type="ECO:0000259" key="14">
    <source>
        <dbReference type="Pfam" id="PF02866"/>
    </source>
</evidence>
<dbReference type="InterPro" id="IPR001557">
    <property type="entry name" value="L-lactate/malate_DH"/>
</dbReference>
<dbReference type="Gene3D" id="3.40.50.720">
    <property type="entry name" value="NAD(P)-binding Rossmann-like Domain"/>
    <property type="match status" value="1"/>
</dbReference>
<dbReference type="InterPro" id="IPR022383">
    <property type="entry name" value="Lactate/malate_DH_C"/>
</dbReference>
<feature type="binding site" evidence="10">
    <location>
        <position position="51"/>
    </location>
    <ligand>
        <name>NAD(+)</name>
        <dbReference type="ChEBI" id="CHEBI:57540"/>
    </ligand>
</feature>
<keyword evidence="5 11" id="KW-0560">Oxidoreductase</keyword>
<comment type="catalytic activity">
    <reaction evidence="7 12">
        <text>(S)-malate + NAD(+) = oxaloacetate + NADH + H(+)</text>
        <dbReference type="Rhea" id="RHEA:21432"/>
        <dbReference type="ChEBI" id="CHEBI:15378"/>
        <dbReference type="ChEBI" id="CHEBI:15589"/>
        <dbReference type="ChEBI" id="CHEBI:16452"/>
        <dbReference type="ChEBI" id="CHEBI:57540"/>
        <dbReference type="ChEBI" id="CHEBI:57945"/>
        <dbReference type="EC" id="1.1.1.37"/>
    </reaction>
</comment>
<dbReference type="Proteomes" id="UP001152797">
    <property type="component" value="Unassembled WGS sequence"/>
</dbReference>
<evidence type="ECO:0000256" key="3">
    <source>
        <dbReference type="ARBA" id="ARBA00012995"/>
    </source>
</evidence>
<dbReference type="Pfam" id="PF02866">
    <property type="entry name" value="Ldh_1_C"/>
    <property type="match status" value="1"/>
</dbReference>
<evidence type="ECO:0000313" key="16">
    <source>
        <dbReference type="EMBL" id="CAL1158166.1"/>
    </source>
</evidence>
<dbReference type="PIRSF" id="PIRSF000102">
    <property type="entry name" value="Lac_mal_DH"/>
    <property type="match status" value="1"/>
</dbReference>
<dbReference type="InterPro" id="IPR015955">
    <property type="entry name" value="Lactate_DH/Glyco_Ohase_4_C"/>
</dbReference>
<evidence type="ECO:0000313" key="17">
    <source>
        <dbReference type="Proteomes" id="UP001152797"/>
    </source>
</evidence>
<evidence type="ECO:0000256" key="2">
    <source>
        <dbReference type="ARBA" id="ARBA00011738"/>
    </source>
</evidence>
<keyword evidence="17" id="KW-1185">Reference proteome</keyword>
<dbReference type="EC" id="1.1.1.37" evidence="3 12"/>
<proteinExistence type="inferred from homology"/>
<feature type="binding site" evidence="9">
    <location>
        <position position="109"/>
    </location>
    <ligand>
        <name>substrate</name>
    </ligand>
</feature>
<evidence type="ECO:0000313" key="15">
    <source>
        <dbReference type="EMBL" id="CAI4004791.1"/>
    </source>
</evidence>
<evidence type="ECO:0000256" key="11">
    <source>
        <dbReference type="RuleBase" id="RU003369"/>
    </source>
</evidence>
<dbReference type="InterPro" id="IPR036291">
    <property type="entry name" value="NAD(P)-bd_dom_sf"/>
</dbReference>
<dbReference type="GO" id="GO:0005737">
    <property type="term" value="C:cytoplasm"/>
    <property type="evidence" value="ECO:0007669"/>
    <property type="project" value="TreeGrafter"/>
</dbReference>
<dbReference type="EMBL" id="CAMXCT020003495">
    <property type="protein sequence ID" value="CAL1158166.1"/>
    <property type="molecule type" value="Genomic_DNA"/>
</dbReference>
<evidence type="ECO:0000256" key="8">
    <source>
        <dbReference type="PIRSR" id="PIRSR000102-1"/>
    </source>
</evidence>
<dbReference type="SUPFAM" id="SSF56327">
    <property type="entry name" value="LDH C-terminal domain-like"/>
    <property type="match status" value="1"/>
</dbReference>
<feature type="binding site" evidence="10">
    <location>
        <position position="122"/>
    </location>
    <ligand>
        <name>NAD(+)</name>
        <dbReference type="ChEBI" id="CHEBI:57540"/>
    </ligand>
</feature>
<reference evidence="16" key="2">
    <citation type="submission" date="2024-04" db="EMBL/GenBank/DDBJ databases">
        <authorList>
            <person name="Chen Y."/>
            <person name="Shah S."/>
            <person name="Dougan E. K."/>
            <person name="Thang M."/>
            <person name="Chan C."/>
        </authorList>
    </citation>
    <scope>NUCLEOTIDE SEQUENCE [LARGE SCALE GENOMIC DNA]</scope>
</reference>
<dbReference type="AlphaFoldDB" id="A0A9P1D7T0"/>
<name>A0A9P1D7T0_9DINO</name>
<gene>
    <name evidence="15" type="ORF">C1SCF055_LOCUS30562</name>
</gene>
<evidence type="ECO:0000256" key="9">
    <source>
        <dbReference type="PIRSR" id="PIRSR000102-2"/>
    </source>
</evidence>
<dbReference type="Pfam" id="PF00056">
    <property type="entry name" value="Ldh_1_N"/>
    <property type="match status" value="1"/>
</dbReference>
<dbReference type="OrthoDB" id="4069699at2759"/>
<evidence type="ECO:0000256" key="6">
    <source>
        <dbReference type="ARBA" id="ARBA00023027"/>
    </source>
</evidence>
<feature type="active site" description="Proton acceptor" evidence="8">
    <location>
        <position position="204"/>
    </location>
</feature>
<keyword evidence="4 12" id="KW-0816">Tricarboxylic acid cycle</keyword>
<comment type="subunit">
    <text evidence="2">Homodimer.</text>
</comment>
<accession>A0A9P1D7T0</accession>
<dbReference type="GO" id="GO:0030060">
    <property type="term" value="F:L-malate dehydrogenase (NAD+) activity"/>
    <property type="evidence" value="ECO:0007669"/>
    <property type="project" value="UniProtKB-EC"/>
</dbReference>
<comment type="caution">
    <text evidence="15">The sequence shown here is derived from an EMBL/GenBank/DDBJ whole genome shotgun (WGS) entry which is preliminary data.</text>
</comment>
<dbReference type="FunFam" id="3.40.50.720:FF:000268">
    <property type="entry name" value="Malate dehydrogenase"/>
    <property type="match status" value="1"/>
</dbReference>
<dbReference type="GO" id="GO:0006099">
    <property type="term" value="P:tricarboxylic acid cycle"/>
    <property type="evidence" value="ECO:0007669"/>
    <property type="project" value="UniProtKB-KW"/>
</dbReference>
<evidence type="ECO:0000256" key="10">
    <source>
        <dbReference type="PIRSR" id="PIRSR000102-3"/>
    </source>
</evidence>
<dbReference type="InterPro" id="IPR010097">
    <property type="entry name" value="Malate_DH_type1"/>
</dbReference>
<protein>
    <recommendedName>
        <fullName evidence="3 12">Malate dehydrogenase</fullName>
        <ecNumber evidence="3 12">1.1.1.37</ecNumber>
    </recommendedName>
</protein>
<evidence type="ECO:0000256" key="7">
    <source>
        <dbReference type="ARBA" id="ARBA00048313"/>
    </source>
</evidence>
<dbReference type="FunFam" id="3.90.110.10:FF:000001">
    <property type="entry name" value="Malate dehydrogenase"/>
    <property type="match status" value="1"/>
</dbReference>
<evidence type="ECO:0000256" key="1">
    <source>
        <dbReference type="ARBA" id="ARBA00008824"/>
    </source>
</evidence>